<dbReference type="Pfam" id="PF09258">
    <property type="entry name" value="Glyco_transf_64"/>
    <property type="match status" value="1"/>
</dbReference>
<feature type="region of interest" description="Disordered" evidence="15">
    <location>
        <begin position="1"/>
        <end position="20"/>
    </location>
</feature>
<evidence type="ECO:0000256" key="7">
    <source>
        <dbReference type="ARBA" id="ARBA00022692"/>
    </source>
</evidence>
<keyword evidence="6" id="KW-0808">Transferase</keyword>
<comment type="similarity">
    <text evidence="5">Belongs to the glycosyltransferase 64 family.</text>
</comment>
<evidence type="ECO:0000256" key="1">
    <source>
        <dbReference type="ARBA" id="ARBA00001936"/>
    </source>
</evidence>
<dbReference type="InterPro" id="IPR015338">
    <property type="entry name" value="GT64_dom"/>
</dbReference>
<keyword evidence="10 16" id="KW-0472">Membrane</keyword>
<dbReference type="EMBL" id="CM003536">
    <property type="protein sequence ID" value="RCV41457.1"/>
    <property type="molecule type" value="Genomic_DNA"/>
</dbReference>
<dbReference type="OrthoDB" id="5954868at2759"/>
<gene>
    <name evidence="19" type="ORF">SETIT_9G137600v2</name>
</gene>
<dbReference type="InterPro" id="IPR056442">
    <property type="entry name" value="GINT1_N"/>
</dbReference>
<dbReference type="EMBL" id="CM003536">
    <property type="protein sequence ID" value="RCV41458.1"/>
    <property type="molecule type" value="Genomic_DNA"/>
</dbReference>
<evidence type="ECO:0000256" key="14">
    <source>
        <dbReference type="ARBA" id="ARBA00069035"/>
    </source>
</evidence>
<reference evidence="19" key="2">
    <citation type="submission" date="2015-07" db="EMBL/GenBank/DDBJ databases">
        <authorList>
            <person name="Noorani M."/>
        </authorList>
    </citation>
    <scope>NUCLEOTIDE SEQUENCE</scope>
    <source>
        <strain evidence="19">Yugu1</strain>
    </source>
</reference>
<dbReference type="PANTHER" id="PTHR48261">
    <property type="entry name" value="ACETYLGLUCOSAMINYLTRANSFERASE"/>
    <property type="match status" value="1"/>
</dbReference>
<name>A0A368SGA2_SETIT</name>
<evidence type="ECO:0000256" key="8">
    <source>
        <dbReference type="ARBA" id="ARBA00022723"/>
    </source>
</evidence>
<keyword evidence="7 16" id="KW-0812">Transmembrane</keyword>
<feature type="domain" description="Glycosyl transferase 64" evidence="17">
    <location>
        <begin position="497"/>
        <end position="730"/>
    </location>
</feature>
<evidence type="ECO:0000313" key="19">
    <source>
        <dbReference type="EMBL" id="RCV41457.1"/>
    </source>
</evidence>
<dbReference type="GO" id="GO:0016757">
    <property type="term" value="F:glycosyltransferase activity"/>
    <property type="evidence" value="ECO:0007669"/>
    <property type="project" value="InterPro"/>
</dbReference>
<comment type="pathway">
    <text evidence="3">Sphingolipid metabolism.</text>
</comment>
<evidence type="ECO:0000259" key="17">
    <source>
        <dbReference type="Pfam" id="PF09258"/>
    </source>
</evidence>
<feature type="compositionally biased region" description="Polar residues" evidence="15">
    <location>
        <begin position="263"/>
        <end position="277"/>
    </location>
</feature>
<evidence type="ECO:0000256" key="6">
    <source>
        <dbReference type="ARBA" id="ARBA00022679"/>
    </source>
</evidence>
<dbReference type="InterPro" id="IPR029044">
    <property type="entry name" value="Nucleotide-diphossugar_trans"/>
</dbReference>
<organism evidence="19">
    <name type="scientific">Setaria italica</name>
    <name type="common">Foxtail millet</name>
    <name type="synonym">Panicum italicum</name>
    <dbReference type="NCBI Taxonomy" id="4555"/>
    <lineage>
        <taxon>Eukaryota</taxon>
        <taxon>Viridiplantae</taxon>
        <taxon>Streptophyta</taxon>
        <taxon>Embryophyta</taxon>
        <taxon>Tracheophyta</taxon>
        <taxon>Spermatophyta</taxon>
        <taxon>Magnoliopsida</taxon>
        <taxon>Liliopsida</taxon>
        <taxon>Poales</taxon>
        <taxon>Poaceae</taxon>
        <taxon>PACMAD clade</taxon>
        <taxon>Panicoideae</taxon>
        <taxon>Panicodae</taxon>
        <taxon>Paniceae</taxon>
        <taxon>Cenchrinae</taxon>
        <taxon>Setaria</taxon>
    </lineage>
</organism>
<dbReference type="GO" id="GO:0046872">
    <property type="term" value="F:metal ion binding"/>
    <property type="evidence" value="ECO:0007669"/>
    <property type="project" value="UniProtKB-KW"/>
</dbReference>
<evidence type="ECO:0000256" key="11">
    <source>
        <dbReference type="ARBA" id="ARBA00023157"/>
    </source>
</evidence>
<sequence length="742" mass="83396">MQSSPPLPATAAGAHRRRQPPAPSAPAYLAAALTFLVLAALAYSRAAFPHFPHPPATRRCRPDAEGSWSAGVFLGDSPFSLKPIEHWGISSGGGAAWPVANPVVTCADLEGAGFPSSFVANPFLFIQGDAIYMFFEMKDPVTSQGNIAAAISKDAGATWQQLGVVLDEEWHLSYPYVFSYENKTYMMPESSKKGNLMLYYAVDFPLKWKLEKVLLERPLVDSVIVNFQGTYWLLGSDISSYGSKQRGLCIWYSSSPLGPWNPHKQNPVHNNNDNRPSARNGGRPFIYNGNLYRIGKDRGGGSCYSIKVFKVEVLTVNLYKEVAVPFVLDKPLKGRNAWDGARSHHLDIQQLPLGQLWIGVMDGDKVPSGDSVHRLTIGYMFYGVASIVVLLLGALIGAIKCILPLRWYLPHTEKRRDTFNIEKQVFLCHKFGLLVCNVNKLGSLIGGRINYRAGKGRIYIAVIILILVILTCFGTHYIFGGNGAEDPYPVKGSYSQFTLLTMTYDARLWNLKMFVEHYSKCASVREIVVVWNKGRPPSQGELKSMVPVRIRVENKNTLNNRFNIDKEIKTRAVMELDDDIMMTCDDLERGFKVWREHPDRIVGYYPRLAEGRPLEYRNERYVRQQGGYNIILTGAAFMDHELAFKRYWSKEAEIGRQIVDNFFNCEDVLLNFLFANASSMSTVEYVKPAWAIDMSKFSGVAISRNTQAHYHIRSKCLSIFSGIYGNLTSKRFFNSRGDGWDV</sequence>
<keyword evidence="9 16" id="KW-1133">Transmembrane helix</keyword>
<evidence type="ECO:0000256" key="10">
    <source>
        <dbReference type="ARBA" id="ARBA00023136"/>
    </source>
</evidence>
<dbReference type="KEGG" id="sita:101753809"/>
<dbReference type="InterPro" id="IPR004263">
    <property type="entry name" value="Exostosin"/>
</dbReference>
<dbReference type="InterPro" id="IPR023296">
    <property type="entry name" value="Glyco_hydro_beta-prop_sf"/>
</dbReference>
<comment type="subcellular location">
    <subcellularLocation>
        <location evidence="2">Membrane</location>
        <topology evidence="2">Multi-pass membrane protein</topology>
    </subcellularLocation>
</comment>
<comment type="function">
    <text evidence="13">Essential protein. Glycosyltransferase that mediates the glycosylation of glycosylinositol phosphorylceramides (GIPCs), the major sphingolipids in the plasma membrane; acts as a HexN(Ac)-specific GIPC sugar transferase. Responsible for the glycosylation of a subgroup of GIPCs found in seeds and pollen that contain GlcNAc and GlcN (GlcN(Ac)). Maybe involved in the maintenance of cell-cell adhesion.</text>
</comment>
<evidence type="ECO:0000259" key="18">
    <source>
        <dbReference type="Pfam" id="PF24793"/>
    </source>
</evidence>
<feature type="region of interest" description="Disordered" evidence="15">
    <location>
        <begin position="262"/>
        <end position="282"/>
    </location>
</feature>
<evidence type="ECO:0000256" key="16">
    <source>
        <dbReference type="SAM" id="Phobius"/>
    </source>
</evidence>
<dbReference type="Gene3D" id="2.115.10.20">
    <property type="entry name" value="Glycosyl hydrolase domain, family 43"/>
    <property type="match status" value="1"/>
</dbReference>
<proteinExistence type="inferred from homology"/>
<dbReference type="GO" id="GO:0016020">
    <property type="term" value="C:membrane"/>
    <property type="evidence" value="ECO:0007669"/>
    <property type="project" value="UniProtKB-SubCell"/>
</dbReference>
<evidence type="ECO:0000256" key="15">
    <source>
        <dbReference type="SAM" id="MobiDB-lite"/>
    </source>
</evidence>
<keyword evidence="11" id="KW-1015">Disulfide bond</keyword>
<keyword evidence="8" id="KW-0479">Metal-binding</keyword>
<evidence type="ECO:0000256" key="2">
    <source>
        <dbReference type="ARBA" id="ARBA00004141"/>
    </source>
</evidence>
<keyword evidence="12" id="KW-0464">Manganese</keyword>
<evidence type="ECO:0000256" key="9">
    <source>
        <dbReference type="ARBA" id="ARBA00022989"/>
    </source>
</evidence>
<feature type="domain" description="Glucosamine inositolphosphorylceramide transferase 1 N-terminal" evidence="18">
    <location>
        <begin position="60"/>
        <end position="364"/>
    </location>
</feature>
<protein>
    <recommendedName>
        <fullName evidence="14">Glucosamine inositolphosphorylceramide transferase 1</fullName>
    </recommendedName>
</protein>
<dbReference type="PANTHER" id="PTHR48261:SF6">
    <property type="entry name" value="GLYCOSYLTRANSFERASE FAMILY PROTEIN"/>
    <property type="match status" value="1"/>
</dbReference>
<evidence type="ECO:0000256" key="13">
    <source>
        <dbReference type="ARBA" id="ARBA00058450"/>
    </source>
</evidence>
<dbReference type="AlphaFoldDB" id="A0A368SGA2"/>
<feature type="transmembrane region" description="Helical" evidence="16">
    <location>
        <begin position="379"/>
        <end position="405"/>
    </location>
</feature>
<dbReference type="Gene3D" id="3.90.550.10">
    <property type="entry name" value="Spore Coat Polysaccharide Biosynthesis Protein SpsA, Chain A"/>
    <property type="match status" value="1"/>
</dbReference>
<dbReference type="SUPFAM" id="SSF75005">
    <property type="entry name" value="Arabinanase/levansucrase/invertase"/>
    <property type="match status" value="1"/>
</dbReference>
<dbReference type="FunFam" id="3.90.550.10:FF:000095">
    <property type="entry name" value="Glycosyltransferase family protein 64 protein C5"/>
    <property type="match status" value="1"/>
</dbReference>
<dbReference type="STRING" id="4555.A0A368SGA2"/>
<dbReference type="Pfam" id="PF24793">
    <property type="entry name" value="GINT1_N"/>
    <property type="match status" value="1"/>
</dbReference>
<comment type="pathway">
    <text evidence="4">Lipid metabolism.</text>
</comment>
<evidence type="ECO:0000256" key="3">
    <source>
        <dbReference type="ARBA" id="ARBA00004991"/>
    </source>
</evidence>
<dbReference type="SUPFAM" id="SSF53448">
    <property type="entry name" value="Nucleotide-diphospho-sugar transferases"/>
    <property type="match status" value="1"/>
</dbReference>
<comment type="cofactor">
    <cofactor evidence="1">
        <name>Mn(2+)</name>
        <dbReference type="ChEBI" id="CHEBI:29035"/>
    </cofactor>
</comment>
<reference evidence="19" key="1">
    <citation type="journal article" date="2012" name="Nat. Biotechnol.">
        <title>Reference genome sequence of the model plant Setaria.</title>
        <authorList>
            <person name="Bennetzen J.L."/>
            <person name="Schmutz J."/>
            <person name="Wang H."/>
            <person name="Percifield R."/>
            <person name="Hawkins J."/>
            <person name="Pontaroli A.C."/>
            <person name="Estep M."/>
            <person name="Feng L."/>
            <person name="Vaughn J.N."/>
            <person name="Grimwood J."/>
            <person name="Jenkins J."/>
            <person name="Barry K."/>
            <person name="Lindquist E."/>
            <person name="Hellsten U."/>
            <person name="Deshpande S."/>
            <person name="Wang X."/>
            <person name="Wu X."/>
            <person name="Mitros T."/>
            <person name="Triplett J."/>
            <person name="Yang X."/>
            <person name="Ye C.Y."/>
            <person name="Mauro-Herrera M."/>
            <person name="Wang L."/>
            <person name="Li P."/>
            <person name="Sharma M."/>
            <person name="Sharma R."/>
            <person name="Ronald P.C."/>
            <person name="Panaud O."/>
            <person name="Kellogg E.A."/>
            <person name="Brutnell T.P."/>
            <person name="Doust A.N."/>
            <person name="Tuskan G.A."/>
            <person name="Rokhsar D."/>
            <person name="Devos K.M."/>
        </authorList>
    </citation>
    <scope>NUCLEOTIDE SEQUENCE [LARGE SCALE GENOMIC DNA]</scope>
    <source>
        <strain evidence="19">Yugu1</strain>
    </source>
</reference>
<accession>A0A368SGA2</accession>
<evidence type="ECO:0000256" key="12">
    <source>
        <dbReference type="ARBA" id="ARBA00023211"/>
    </source>
</evidence>
<dbReference type="FunFam" id="2.115.10.20:FF:000004">
    <property type="entry name" value="Glucosamine inositolphosphorylceramide transferase 1"/>
    <property type="match status" value="1"/>
</dbReference>
<evidence type="ECO:0000256" key="4">
    <source>
        <dbReference type="ARBA" id="ARBA00005189"/>
    </source>
</evidence>
<evidence type="ECO:0000256" key="5">
    <source>
        <dbReference type="ARBA" id="ARBA00008700"/>
    </source>
</evidence>
<feature type="transmembrane region" description="Helical" evidence="16">
    <location>
        <begin position="458"/>
        <end position="479"/>
    </location>
</feature>